<dbReference type="EMBL" id="JAEFBZ010000001">
    <property type="protein sequence ID" value="MBK1610548.1"/>
    <property type="molecule type" value="Genomic_DNA"/>
</dbReference>
<comment type="caution">
    <text evidence="1">The sequence shown here is derived from an EMBL/GenBank/DDBJ whole genome shotgun (WGS) entry which is preliminary data.</text>
</comment>
<organism evidence="1 2">
    <name type="scientific">Bacillus cereus</name>
    <dbReference type="NCBI Taxonomy" id="1396"/>
    <lineage>
        <taxon>Bacteria</taxon>
        <taxon>Bacillati</taxon>
        <taxon>Bacillota</taxon>
        <taxon>Bacilli</taxon>
        <taxon>Bacillales</taxon>
        <taxon>Bacillaceae</taxon>
        <taxon>Bacillus</taxon>
        <taxon>Bacillus cereus group</taxon>
    </lineage>
</organism>
<accession>A0ABD4LJS7</accession>
<protein>
    <submittedName>
        <fullName evidence="1">Uncharacterized protein</fullName>
    </submittedName>
</protein>
<gene>
    <name evidence="1" type="ORF">JCR31_21855</name>
</gene>
<proteinExistence type="predicted"/>
<name>A0ABD4LJS7_BACCE</name>
<reference evidence="1 2" key="1">
    <citation type="submission" date="2020-12" db="EMBL/GenBank/DDBJ databases">
        <title>Genome assembly for a thermostable protease producing Bacillus cereus MAKP1 strain isolated from chicken gut.</title>
        <authorList>
            <person name="Malaviya A."/>
        </authorList>
    </citation>
    <scope>NUCLEOTIDE SEQUENCE [LARGE SCALE GENOMIC DNA]</scope>
    <source>
        <strain evidence="1 2">MAKP1</strain>
    </source>
</reference>
<dbReference type="RefSeq" id="WP_078383594.1">
    <property type="nucleotide sequence ID" value="NZ_AP022886.1"/>
</dbReference>
<dbReference type="AlphaFoldDB" id="A0ABD4LJS7"/>
<sequence>MEFINTDETIEINNLDQMSLKQYQEYIKNQLQVLYRQNEIKTEWNAMKGAREFNIYSPRIDVAVGPFAIYERYETEYDEMFSGSKVFIEKLIEFNRDNLTRHGYFVEPHIYEEIMSQNRNARCFMAIEIENQVSRKHLMGGAINASALARVGIVIPWTDDKLNAFVRLVRYLHYLKLADKNTFNTTNLLIVTKEQFLEALNILN</sequence>
<dbReference type="Proteomes" id="UP000613452">
    <property type="component" value="Unassembled WGS sequence"/>
</dbReference>
<evidence type="ECO:0000313" key="2">
    <source>
        <dbReference type="Proteomes" id="UP000613452"/>
    </source>
</evidence>
<evidence type="ECO:0000313" key="1">
    <source>
        <dbReference type="EMBL" id="MBK1610548.1"/>
    </source>
</evidence>